<name>A0A8X6WZY9_9ARAC</name>
<dbReference type="AlphaFoldDB" id="A0A8X6WZY9"/>
<organism evidence="1 2">
    <name type="scientific">Trichonephila inaurata madagascariensis</name>
    <dbReference type="NCBI Taxonomy" id="2747483"/>
    <lineage>
        <taxon>Eukaryota</taxon>
        <taxon>Metazoa</taxon>
        <taxon>Ecdysozoa</taxon>
        <taxon>Arthropoda</taxon>
        <taxon>Chelicerata</taxon>
        <taxon>Arachnida</taxon>
        <taxon>Araneae</taxon>
        <taxon>Araneomorphae</taxon>
        <taxon>Entelegynae</taxon>
        <taxon>Araneoidea</taxon>
        <taxon>Nephilidae</taxon>
        <taxon>Trichonephila</taxon>
        <taxon>Trichonephila inaurata</taxon>
    </lineage>
</organism>
<reference evidence="1" key="1">
    <citation type="submission" date="2020-08" db="EMBL/GenBank/DDBJ databases">
        <title>Multicomponent nature underlies the extraordinary mechanical properties of spider dragline silk.</title>
        <authorList>
            <person name="Kono N."/>
            <person name="Nakamura H."/>
            <person name="Mori M."/>
            <person name="Yoshida Y."/>
            <person name="Ohtoshi R."/>
            <person name="Malay A.D."/>
            <person name="Moran D.A.P."/>
            <person name="Tomita M."/>
            <person name="Numata K."/>
            <person name="Arakawa K."/>
        </authorList>
    </citation>
    <scope>NUCLEOTIDE SEQUENCE</scope>
</reference>
<proteinExistence type="predicted"/>
<dbReference type="EMBL" id="BMAV01003795">
    <property type="protein sequence ID" value="GFY43647.1"/>
    <property type="molecule type" value="Genomic_DNA"/>
</dbReference>
<protein>
    <submittedName>
        <fullName evidence="1">Uncharacterized protein</fullName>
    </submittedName>
</protein>
<keyword evidence="2" id="KW-1185">Reference proteome</keyword>
<evidence type="ECO:0000313" key="1">
    <source>
        <dbReference type="EMBL" id="GFY43647.1"/>
    </source>
</evidence>
<accession>A0A8X6WZY9</accession>
<gene>
    <name evidence="1" type="ORF">TNIN_457551</name>
</gene>
<comment type="caution">
    <text evidence="1">The sequence shown here is derived from an EMBL/GenBank/DDBJ whole genome shotgun (WGS) entry which is preliminary data.</text>
</comment>
<dbReference type="Proteomes" id="UP000886998">
    <property type="component" value="Unassembled WGS sequence"/>
</dbReference>
<sequence>MWNSSHGREREEARVRDYEQSGFIFLITVRLEELMQIQSIASMCCRKFERGHRSSPYHVLIGCCGMLINPQESGLKENSHRLRGY</sequence>
<evidence type="ECO:0000313" key="2">
    <source>
        <dbReference type="Proteomes" id="UP000886998"/>
    </source>
</evidence>